<keyword evidence="3" id="KW-0704">Schiff base</keyword>
<gene>
    <name evidence="8" type="ORF">CJ014_07090</name>
</gene>
<dbReference type="SMART" id="SM01130">
    <property type="entry name" value="DHDPS"/>
    <property type="match status" value="1"/>
</dbReference>
<dbReference type="Pfam" id="PF00701">
    <property type="entry name" value="DHDPS"/>
    <property type="match status" value="1"/>
</dbReference>
<feature type="binding site" evidence="6">
    <location>
        <position position="249"/>
    </location>
    <ligand>
        <name>pyruvate</name>
        <dbReference type="ChEBI" id="CHEBI:15361"/>
    </ligand>
</feature>
<dbReference type="InterPro" id="IPR002220">
    <property type="entry name" value="DapA-like"/>
</dbReference>
<dbReference type="PIRSF" id="PIRSF001365">
    <property type="entry name" value="DHDPS"/>
    <property type="match status" value="1"/>
</dbReference>
<dbReference type="PANTHER" id="PTHR12128">
    <property type="entry name" value="DIHYDRODIPICOLINATE SYNTHASE"/>
    <property type="match status" value="1"/>
</dbReference>
<dbReference type="Proteomes" id="UP000231070">
    <property type="component" value="Unassembled WGS sequence"/>
</dbReference>
<dbReference type="CDD" id="cd00408">
    <property type="entry name" value="DHDPS-like"/>
    <property type="match status" value="1"/>
</dbReference>
<protein>
    <recommendedName>
        <fullName evidence="10">Dihydrodipicolinate synthase family protein</fullName>
    </recommendedName>
</protein>
<evidence type="ECO:0000256" key="2">
    <source>
        <dbReference type="ARBA" id="ARBA00023239"/>
    </source>
</evidence>
<dbReference type="GO" id="GO:0008840">
    <property type="term" value="F:4-hydroxy-tetrahydrodipicolinate synthase activity"/>
    <property type="evidence" value="ECO:0007669"/>
    <property type="project" value="TreeGrafter"/>
</dbReference>
<evidence type="ECO:0000313" key="8">
    <source>
        <dbReference type="EMBL" id="PIP00483.1"/>
    </source>
</evidence>
<evidence type="ECO:0000256" key="7">
    <source>
        <dbReference type="SAM" id="MobiDB-lite"/>
    </source>
</evidence>
<dbReference type="PRINTS" id="PR00146">
    <property type="entry name" value="DHPICSNTHASE"/>
</dbReference>
<keyword evidence="2 4" id="KW-0456">Lyase</keyword>
<reference evidence="8 9" key="1">
    <citation type="submission" date="2017-08" db="EMBL/GenBank/DDBJ databases">
        <title>Pleomorphomonas carboxidotrophicus sp. nov., a new mesophilic hydrogenogenic carboxidotroph.</title>
        <authorList>
            <person name="Esquivel-Elizondo S."/>
            <person name="Krajmalnik-Brown R."/>
            <person name="Maldonado J."/>
        </authorList>
    </citation>
    <scope>NUCLEOTIDE SEQUENCE [LARGE SCALE GENOMIC DNA]</scope>
    <source>
        <strain evidence="8 9">SVCO-16</strain>
    </source>
</reference>
<evidence type="ECO:0000256" key="3">
    <source>
        <dbReference type="ARBA" id="ARBA00023270"/>
    </source>
</evidence>
<proteinExistence type="inferred from homology"/>
<evidence type="ECO:0000256" key="5">
    <source>
        <dbReference type="PIRSR" id="PIRSR001365-1"/>
    </source>
</evidence>
<comment type="similarity">
    <text evidence="1 4">Belongs to the DapA family.</text>
</comment>
<feature type="active site" description="Schiff-base intermediate with substrate" evidence="5">
    <location>
        <position position="208"/>
    </location>
</feature>
<evidence type="ECO:0000256" key="4">
    <source>
        <dbReference type="PIRNR" id="PIRNR001365"/>
    </source>
</evidence>
<organism evidence="8 9">
    <name type="scientific">Pleomorphomonas carboxyditropha</name>
    <dbReference type="NCBI Taxonomy" id="2023338"/>
    <lineage>
        <taxon>Bacteria</taxon>
        <taxon>Pseudomonadati</taxon>
        <taxon>Pseudomonadota</taxon>
        <taxon>Alphaproteobacteria</taxon>
        <taxon>Hyphomicrobiales</taxon>
        <taxon>Pleomorphomonadaceae</taxon>
        <taxon>Pleomorphomonas</taxon>
    </lineage>
</organism>
<dbReference type="PANTHER" id="PTHR12128:SF66">
    <property type="entry name" value="4-HYDROXY-2-OXOGLUTARATE ALDOLASE, MITOCHONDRIAL"/>
    <property type="match status" value="1"/>
</dbReference>
<feature type="region of interest" description="Disordered" evidence="7">
    <location>
        <begin position="1"/>
        <end position="43"/>
    </location>
</feature>
<evidence type="ECO:0000313" key="9">
    <source>
        <dbReference type="Proteomes" id="UP000231070"/>
    </source>
</evidence>
<feature type="binding site" evidence="6">
    <location>
        <position position="92"/>
    </location>
    <ligand>
        <name>pyruvate</name>
        <dbReference type="ChEBI" id="CHEBI:15361"/>
    </ligand>
</feature>
<dbReference type="SUPFAM" id="SSF51569">
    <property type="entry name" value="Aldolase"/>
    <property type="match status" value="1"/>
</dbReference>
<sequence>MSYSEPATTSQRGWGGAPALIFGGPQRRFRSKSPRHAGDGIRELPSLVPKGVLAPLTTPFDRQGEIDDETFRAEIEWLLACGVDGVVVGGSTGEGYALSPAEIERLVAAAIEVVPRGTTVVAGIIADSTREAVAVAASLSRYPLAAVQVTPPHYIFTPNDDEMVDFYTAVASSASAPVIIYNVIPWLQLAPALIARILDAHAGVVAVKHSRKSIDAYRDLVGCVGAERVIAAIDNQLADCYAIGATGSIAAITAAAPVESARLFKAVRAGDPIVGPIAAFLADLWTVVGGANLPARVKAAQMAQGLPASHVRAPMRDVSEAEEAAIAGVLRQWSAGKGDLRSV</sequence>
<feature type="active site" description="Proton donor/acceptor" evidence="5">
    <location>
        <position position="181"/>
    </location>
</feature>
<dbReference type="AlphaFoldDB" id="A0A2G9X1Q0"/>
<evidence type="ECO:0008006" key="10">
    <source>
        <dbReference type="Google" id="ProtNLM"/>
    </source>
</evidence>
<evidence type="ECO:0000256" key="6">
    <source>
        <dbReference type="PIRSR" id="PIRSR001365-2"/>
    </source>
</evidence>
<dbReference type="PROSITE" id="PS00665">
    <property type="entry name" value="DHDPS_1"/>
    <property type="match status" value="1"/>
</dbReference>
<comment type="caution">
    <text evidence="8">The sequence shown here is derived from an EMBL/GenBank/DDBJ whole genome shotgun (WGS) entry which is preliminary data.</text>
</comment>
<dbReference type="InterPro" id="IPR020624">
    <property type="entry name" value="Schiff_base-form_aldolases_CS"/>
</dbReference>
<accession>A0A2G9X1Q0</accession>
<keyword evidence="9" id="KW-1185">Reference proteome</keyword>
<dbReference type="InterPro" id="IPR013785">
    <property type="entry name" value="Aldolase_TIM"/>
</dbReference>
<evidence type="ECO:0000256" key="1">
    <source>
        <dbReference type="ARBA" id="ARBA00007592"/>
    </source>
</evidence>
<dbReference type="OrthoDB" id="9796205at2"/>
<name>A0A2G9X1Q0_9HYPH</name>
<dbReference type="Gene3D" id="3.20.20.70">
    <property type="entry name" value="Aldolase class I"/>
    <property type="match status" value="1"/>
</dbReference>
<feature type="compositionally biased region" description="Polar residues" evidence="7">
    <location>
        <begin position="1"/>
        <end position="12"/>
    </location>
</feature>
<dbReference type="EMBL" id="NQVN01000002">
    <property type="protein sequence ID" value="PIP00483.1"/>
    <property type="molecule type" value="Genomic_DNA"/>
</dbReference>